<keyword evidence="3" id="KW-1185">Reference proteome</keyword>
<dbReference type="PANTHER" id="PTHR33606">
    <property type="entry name" value="PROTEIN YCII"/>
    <property type="match status" value="1"/>
</dbReference>
<proteinExistence type="predicted"/>
<evidence type="ECO:0000313" key="3">
    <source>
        <dbReference type="Proteomes" id="UP001302812"/>
    </source>
</evidence>
<gene>
    <name evidence="2" type="ORF">N656DRAFT_797349</name>
</gene>
<accession>A0AAN6YTB0</accession>
<reference evidence="2" key="2">
    <citation type="submission" date="2023-05" db="EMBL/GenBank/DDBJ databases">
        <authorList>
            <consortium name="Lawrence Berkeley National Laboratory"/>
            <person name="Steindorff A."/>
            <person name="Hensen N."/>
            <person name="Bonometti L."/>
            <person name="Westerberg I."/>
            <person name="Brannstrom I.O."/>
            <person name="Guillou S."/>
            <person name="Cros-Aarteil S."/>
            <person name="Calhoun S."/>
            <person name="Haridas S."/>
            <person name="Kuo A."/>
            <person name="Mondo S."/>
            <person name="Pangilinan J."/>
            <person name="Riley R."/>
            <person name="Labutti K."/>
            <person name="Andreopoulos B."/>
            <person name="Lipzen A."/>
            <person name="Chen C."/>
            <person name="Yanf M."/>
            <person name="Daum C."/>
            <person name="Ng V."/>
            <person name="Clum A."/>
            <person name="Ohm R."/>
            <person name="Martin F."/>
            <person name="Silar P."/>
            <person name="Natvig D."/>
            <person name="Lalanne C."/>
            <person name="Gautier V."/>
            <person name="Ament-Velasquez S.L."/>
            <person name="Kruys A."/>
            <person name="Hutchinson M.I."/>
            <person name="Powell A.J."/>
            <person name="Barry K."/>
            <person name="Miller A.N."/>
            <person name="Grigoriev I.V."/>
            <person name="Debuchy R."/>
            <person name="Gladieux P."/>
            <person name="Thoren M.H."/>
            <person name="Johannesson H."/>
        </authorList>
    </citation>
    <scope>NUCLEOTIDE SEQUENCE</scope>
    <source>
        <strain evidence="2">CBS 508.74</strain>
    </source>
</reference>
<dbReference type="GeneID" id="89941751"/>
<feature type="domain" description="YCII-related" evidence="1">
    <location>
        <begin position="72"/>
        <end position="158"/>
    </location>
</feature>
<protein>
    <recommendedName>
        <fullName evidence="1">YCII-related domain-containing protein</fullName>
    </recommendedName>
</protein>
<dbReference type="PANTHER" id="PTHR33606:SF3">
    <property type="entry name" value="PROTEIN YCII"/>
    <property type="match status" value="1"/>
</dbReference>
<evidence type="ECO:0000259" key="1">
    <source>
        <dbReference type="Pfam" id="PF03795"/>
    </source>
</evidence>
<dbReference type="EMBL" id="MU853339">
    <property type="protein sequence ID" value="KAK4113480.1"/>
    <property type="molecule type" value="Genomic_DNA"/>
</dbReference>
<dbReference type="InterPro" id="IPR011008">
    <property type="entry name" value="Dimeric_a/b-barrel"/>
</dbReference>
<name>A0AAN6YTB0_9PEZI</name>
<dbReference type="PROSITE" id="PS51257">
    <property type="entry name" value="PROKAR_LIPOPROTEIN"/>
    <property type="match status" value="1"/>
</dbReference>
<comment type="caution">
    <text evidence="2">The sequence shown here is derived from an EMBL/GenBank/DDBJ whole genome shotgun (WGS) entry which is preliminary data.</text>
</comment>
<sequence length="185" mass="20623">MASVLRSLPRRISTRSHNCSFITSAFGTSCSKIYNTNTTNPRSHISPLTLTTTSTTQRRTMATDTTPKKYEWLVVVPDFPGVHQKRMDVRPQHFAGLQPSIDSGLFQMGGAVLNEVPEGTDPSKYSFAGSTIVVQAASREEVKEILRRDIYAQSGVWDVENTQMWPLLCAFRYPVKGQKEPAQGQ</sequence>
<dbReference type="InterPro" id="IPR051807">
    <property type="entry name" value="Sec-metab_biosynth-assoc"/>
</dbReference>
<evidence type="ECO:0000313" key="2">
    <source>
        <dbReference type="EMBL" id="KAK4113480.1"/>
    </source>
</evidence>
<reference evidence="2" key="1">
    <citation type="journal article" date="2023" name="Mol. Phylogenet. Evol.">
        <title>Genome-scale phylogeny and comparative genomics of the fungal order Sordariales.</title>
        <authorList>
            <person name="Hensen N."/>
            <person name="Bonometti L."/>
            <person name="Westerberg I."/>
            <person name="Brannstrom I.O."/>
            <person name="Guillou S."/>
            <person name="Cros-Aarteil S."/>
            <person name="Calhoun S."/>
            <person name="Haridas S."/>
            <person name="Kuo A."/>
            <person name="Mondo S."/>
            <person name="Pangilinan J."/>
            <person name="Riley R."/>
            <person name="LaButti K."/>
            <person name="Andreopoulos B."/>
            <person name="Lipzen A."/>
            <person name="Chen C."/>
            <person name="Yan M."/>
            <person name="Daum C."/>
            <person name="Ng V."/>
            <person name="Clum A."/>
            <person name="Steindorff A."/>
            <person name="Ohm R.A."/>
            <person name="Martin F."/>
            <person name="Silar P."/>
            <person name="Natvig D.O."/>
            <person name="Lalanne C."/>
            <person name="Gautier V."/>
            <person name="Ament-Velasquez S.L."/>
            <person name="Kruys A."/>
            <person name="Hutchinson M.I."/>
            <person name="Powell A.J."/>
            <person name="Barry K."/>
            <person name="Miller A.N."/>
            <person name="Grigoriev I.V."/>
            <person name="Debuchy R."/>
            <person name="Gladieux P."/>
            <person name="Hiltunen Thoren M."/>
            <person name="Johannesson H."/>
        </authorList>
    </citation>
    <scope>NUCLEOTIDE SEQUENCE</scope>
    <source>
        <strain evidence="2">CBS 508.74</strain>
    </source>
</reference>
<dbReference type="Gene3D" id="3.30.70.1060">
    <property type="entry name" value="Dimeric alpha+beta barrel"/>
    <property type="match status" value="1"/>
</dbReference>
<dbReference type="Pfam" id="PF03795">
    <property type="entry name" value="YCII"/>
    <property type="match status" value="1"/>
</dbReference>
<dbReference type="RefSeq" id="XP_064671050.1">
    <property type="nucleotide sequence ID" value="XM_064817626.1"/>
</dbReference>
<organism evidence="2 3">
    <name type="scientific">Canariomyces notabilis</name>
    <dbReference type="NCBI Taxonomy" id="2074819"/>
    <lineage>
        <taxon>Eukaryota</taxon>
        <taxon>Fungi</taxon>
        <taxon>Dikarya</taxon>
        <taxon>Ascomycota</taxon>
        <taxon>Pezizomycotina</taxon>
        <taxon>Sordariomycetes</taxon>
        <taxon>Sordariomycetidae</taxon>
        <taxon>Sordariales</taxon>
        <taxon>Chaetomiaceae</taxon>
        <taxon>Canariomyces</taxon>
    </lineage>
</organism>
<dbReference type="SUPFAM" id="SSF54909">
    <property type="entry name" value="Dimeric alpha+beta barrel"/>
    <property type="match status" value="1"/>
</dbReference>
<dbReference type="Proteomes" id="UP001302812">
    <property type="component" value="Unassembled WGS sequence"/>
</dbReference>
<dbReference type="InterPro" id="IPR005545">
    <property type="entry name" value="YCII"/>
</dbReference>
<dbReference type="AlphaFoldDB" id="A0AAN6YTB0"/>